<dbReference type="InterPro" id="IPR004871">
    <property type="entry name" value="RSE1/DDB1/CPSF1_C"/>
</dbReference>
<dbReference type="InterPro" id="IPR018846">
    <property type="entry name" value="Beta-prop_RSE1/DDB1/CPSF1_1st"/>
</dbReference>
<comment type="similarity">
    <text evidence="6">Belongs to the RSE1 family.</text>
</comment>
<evidence type="ECO:0000259" key="7">
    <source>
        <dbReference type="Pfam" id="PF03178"/>
    </source>
</evidence>
<feature type="domain" description="RSE1/DDB1/CPSF1 first beta-propeller" evidence="8">
    <location>
        <begin position="14"/>
        <end position="376"/>
    </location>
</feature>
<comment type="subcellular location">
    <subcellularLocation>
        <location evidence="1">Nucleus</location>
    </subcellularLocation>
</comment>
<gene>
    <name evidence="10" type="ORF">FA14DRAFT_9804</name>
</gene>
<feature type="domain" description="RSE1/DDB1/CPSF1 second beta-propeller" evidence="9">
    <location>
        <begin position="460"/>
        <end position="783"/>
    </location>
</feature>
<dbReference type="GO" id="GO:0003676">
    <property type="term" value="F:nucleic acid binding"/>
    <property type="evidence" value="ECO:0007669"/>
    <property type="project" value="InterPro"/>
</dbReference>
<protein>
    <submittedName>
        <fullName evidence="10">Putative splicing factor 3B subunit 3</fullName>
    </submittedName>
</protein>
<dbReference type="SUPFAM" id="SSF50978">
    <property type="entry name" value="WD40 repeat-like"/>
    <property type="match status" value="1"/>
</dbReference>
<dbReference type="InterPro" id="IPR036322">
    <property type="entry name" value="WD40_repeat_dom_sf"/>
</dbReference>
<keyword evidence="3" id="KW-0747">Spliceosome</keyword>
<dbReference type="Gene3D" id="2.130.10.10">
    <property type="entry name" value="YVTN repeat-like/Quinoprotein amine dehydrogenase"/>
    <property type="match status" value="3"/>
</dbReference>
<evidence type="ECO:0000256" key="2">
    <source>
        <dbReference type="ARBA" id="ARBA00022664"/>
    </source>
</evidence>
<dbReference type="InterPro" id="IPR058543">
    <property type="entry name" value="Beta-prop_RSE1/DDB1/CPSF1_2nd"/>
</dbReference>
<keyword evidence="5" id="KW-0539">Nucleus</keyword>
<evidence type="ECO:0000256" key="3">
    <source>
        <dbReference type="ARBA" id="ARBA00022728"/>
    </source>
</evidence>
<evidence type="ECO:0000256" key="6">
    <source>
        <dbReference type="ARBA" id="ARBA00038266"/>
    </source>
</evidence>
<reference evidence="10 11" key="1">
    <citation type="journal article" date="2018" name="Mol. Biol. Evol.">
        <title>Broad Genomic Sampling Reveals a Smut Pathogenic Ancestry of the Fungal Clade Ustilaginomycotina.</title>
        <authorList>
            <person name="Kijpornyongpan T."/>
            <person name="Mondo S.J."/>
            <person name="Barry K."/>
            <person name="Sandor L."/>
            <person name="Lee J."/>
            <person name="Lipzen A."/>
            <person name="Pangilinan J."/>
            <person name="LaButti K."/>
            <person name="Hainaut M."/>
            <person name="Henrissat B."/>
            <person name="Grigoriev I.V."/>
            <person name="Spatafora J.W."/>
            <person name="Aime M.C."/>
        </authorList>
    </citation>
    <scope>NUCLEOTIDE SEQUENCE [LARGE SCALE GENOMIC DNA]</scope>
    <source>
        <strain evidence="10 11">MCA 3882</strain>
    </source>
</reference>
<sequence>MHLYNITLVPPSNITAAVVGQFSGTRQQEIVVCKAGTRLELIRPDTNTGKQYTVLEQDAFGTVRSLASFRLTGGTQDYLIIGSDSGRITIAEYVVKQNAFRVVHQETFGRSGARRVVAGQYLATDPKGRATMIGAVEKSKLVYILNRDAEANLTISSPLEAHRPNAIIHAIVGVDVGYENPLFATLEVDYDEADRDPSGEAFERTEKLLTYYELDLGLNHVVRRWSSPVDMLSNHLVQVPGGYNQNTERWEGPSGVLVCSEDYITYKHNVGEDHRIPIPRRLNPVERASERRGNIIVASVCHRMKTAFFFLLQNENGDLFKVTIDHEGEEMQSLKIKYFDTVPLATNLCILRAGFLYVAAESGNSSLYSFQKLGDDDDFPEYASSDYPRLGMTETPPACPTFTPRPLENLLLTDENDALDPLLDAKLLNPLASDTPQIFTASGRGPRSHLKMLQHGLDVQEAVSSELPGVPKSVWTTKLRANDEHDSYIILSFVNGTLVLSIGESIEEVSDSGLLTSAPTLAVQQLGDDALLQVHPDGIRHILADKQVTEWTAPETSNGEQSRIVQAATNSRQVVVALEPSNELVYFELDMDGQLNEYQDRKAVGSSVLTMSLGEVPEGRQRTPYLAVGCQDQTVRIISLDPDNTLASVSIQALTAPPNSICVAEMNDMSIDPNHPTMFVNIGLTNGVLLRTVLDPISGQLTDTRLRFLGAKPVRLIRVRMQGNETAVLALSTRSWLSYTFQQRTHFTPLLFDSLDHAWTFSAELCPEGLIGISAGNLRIFTIPVLGQKFKTDKFALTNTPRRIASHPDDVNLVFIAGADHRVMSEWEKEKRLAELGRDLKPKDQGVLNLSPAEFGPVRAEAGNWSSSVQIVDIRQADKPIHTLQLENNEAATCLCLASFANDPLAQNGSAMTNGNGAAMNGYHESSPYLIIGSSVGATVRPRSSTKNYLSVYALESEGKSLTLIHKTEVDDIPSVVQPFGGRLVAGIGKALRVYDMGRKKLLRKCENKSFPTNITAISTQAGRIVVGDVQESTFFVTYKPIENRLLIFADDTLPRWTTALAMLDYDTVCAGDKFGNIFVNRIDGEVSKSVDEDTTGLTVMHEKPYLQGAPHKLTLEAHFHLGDIVISIHKTSLVAGGRPVIIYTCLGGTVGCLVPFSSKEDMEMMTSLEILMRKEQILNLLGREHMSFRGSYTPVKSVIDGDLCELFATLPLVRQRAIAEEFERTPAEMNKKLESIRTTSAF</sequence>
<dbReference type="EMBL" id="KZ819602">
    <property type="protein sequence ID" value="PWN37092.1"/>
    <property type="molecule type" value="Genomic_DNA"/>
</dbReference>
<keyword evidence="4" id="KW-0508">mRNA splicing</keyword>
<dbReference type="OrthoDB" id="436637at2759"/>
<dbReference type="AlphaFoldDB" id="A0A316VHM2"/>
<dbReference type="GO" id="GO:0005681">
    <property type="term" value="C:spliceosomal complex"/>
    <property type="evidence" value="ECO:0007669"/>
    <property type="project" value="UniProtKB-KW"/>
</dbReference>
<organism evidence="10 11">
    <name type="scientific">Meira miltonrushii</name>
    <dbReference type="NCBI Taxonomy" id="1280837"/>
    <lineage>
        <taxon>Eukaryota</taxon>
        <taxon>Fungi</taxon>
        <taxon>Dikarya</taxon>
        <taxon>Basidiomycota</taxon>
        <taxon>Ustilaginomycotina</taxon>
        <taxon>Exobasidiomycetes</taxon>
        <taxon>Exobasidiales</taxon>
        <taxon>Brachybasidiaceae</taxon>
        <taxon>Meira</taxon>
    </lineage>
</organism>
<dbReference type="PANTHER" id="PTHR10644">
    <property type="entry name" value="DNA REPAIR/RNA PROCESSING CPSF FAMILY"/>
    <property type="match status" value="1"/>
</dbReference>
<feature type="domain" description="RSE1/DDB1/CPSF1 C-terminal" evidence="7">
    <location>
        <begin position="867"/>
        <end position="1209"/>
    </location>
</feature>
<dbReference type="Pfam" id="PF23726">
    <property type="entry name" value="Beta-prop_RSE1_2nd"/>
    <property type="match status" value="1"/>
</dbReference>
<evidence type="ECO:0000256" key="1">
    <source>
        <dbReference type="ARBA" id="ARBA00004123"/>
    </source>
</evidence>
<keyword evidence="2" id="KW-0507">mRNA processing</keyword>
<dbReference type="InterPro" id="IPR015943">
    <property type="entry name" value="WD40/YVTN_repeat-like_dom_sf"/>
</dbReference>
<dbReference type="Proteomes" id="UP000245771">
    <property type="component" value="Unassembled WGS sequence"/>
</dbReference>
<dbReference type="FunFam" id="2.130.10.10:FF:000031">
    <property type="entry name" value="Splicing factor 3b subunit 3"/>
    <property type="match status" value="1"/>
</dbReference>
<dbReference type="Pfam" id="PF10433">
    <property type="entry name" value="Beta-prop_RSE1_1st"/>
    <property type="match status" value="1"/>
</dbReference>
<dbReference type="GeneID" id="37024923"/>
<dbReference type="GO" id="GO:0008380">
    <property type="term" value="P:RNA splicing"/>
    <property type="evidence" value="ECO:0007669"/>
    <property type="project" value="UniProtKB-KW"/>
</dbReference>
<dbReference type="Pfam" id="PF03178">
    <property type="entry name" value="CPSF_A"/>
    <property type="match status" value="1"/>
</dbReference>
<accession>A0A316VHM2</accession>
<dbReference type="FunCoup" id="A0A316VHM2">
    <property type="interactions" value="1080"/>
</dbReference>
<dbReference type="RefSeq" id="XP_025357394.1">
    <property type="nucleotide sequence ID" value="XM_025503142.1"/>
</dbReference>
<proteinExistence type="inferred from homology"/>
<dbReference type="GO" id="GO:0006397">
    <property type="term" value="P:mRNA processing"/>
    <property type="evidence" value="ECO:0007669"/>
    <property type="project" value="UniProtKB-KW"/>
</dbReference>
<dbReference type="InParanoid" id="A0A316VHM2"/>
<evidence type="ECO:0000259" key="8">
    <source>
        <dbReference type="Pfam" id="PF10433"/>
    </source>
</evidence>
<name>A0A316VHM2_9BASI</name>
<dbReference type="FunFam" id="2.130.10.10:FF:001143">
    <property type="entry name" value="Pre-mRNA-splicing factor rse-1, putative"/>
    <property type="match status" value="1"/>
</dbReference>
<evidence type="ECO:0000259" key="9">
    <source>
        <dbReference type="Pfam" id="PF23726"/>
    </source>
</evidence>
<evidence type="ECO:0000256" key="5">
    <source>
        <dbReference type="ARBA" id="ARBA00023242"/>
    </source>
</evidence>
<dbReference type="STRING" id="1280837.A0A316VHM2"/>
<evidence type="ECO:0000313" key="10">
    <source>
        <dbReference type="EMBL" id="PWN37092.1"/>
    </source>
</evidence>
<dbReference type="InterPro" id="IPR050358">
    <property type="entry name" value="RSE1/DDB1/CFT1"/>
</dbReference>
<evidence type="ECO:0000313" key="11">
    <source>
        <dbReference type="Proteomes" id="UP000245771"/>
    </source>
</evidence>
<evidence type="ECO:0000256" key="4">
    <source>
        <dbReference type="ARBA" id="ARBA00023187"/>
    </source>
</evidence>
<keyword evidence="11" id="KW-1185">Reference proteome</keyword>